<dbReference type="InterPro" id="IPR027417">
    <property type="entry name" value="P-loop_NTPase"/>
</dbReference>
<feature type="domain" description="DNA helicase Pif1-like DEAD-box helicase" evidence="2">
    <location>
        <begin position="14"/>
        <end position="92"/>
    </location>
</feature>
<organism evidence="3 4">
    <name type="scientific">Sistotremastrum niveocremeum HHB9708</name>
    <dbReference type="NCBI Taxonomy" id="1314777"/>
    <lineage>
        <taxon>Eukaryota</taxon>
        <taxon>Fungi</taxon>
        <taxon>Dikarya</taxon>
        <taxon>Basidiomycota</taxon>
        <taxon>Agaricomycotina</taxon>
        <taxon>Agaricomycetes</taxon>
        <taxon>Sistotremastrales</taxon>
        <taxon>Sistotremastraceae</taxon>
        <taxon>Sertulicium</taxon>
        <taxon>Sertulicium niveocremeum</taxon>
    </lineage>
</organism>
<evidence type="ECO:0000313" key="3">
    <source>
        <dbReference type="EMBL" id="KZS86365.1"/>
    </source>
</evidence>
<gene>
    <name evidence="3" type="ORF">SISNIDRAFT_401104</name>
</gene>
<dbReference type="Pfam" id="PF05970">
    <property type="entry name" value="PIF1"/>
    <property type="match status" value="1"/>
</dbReference>
<dbReference type="AlphaFoldDB" id="A0A164M4W9"/>
<keyword evidence="1" id="KW-0347">Helicase</keyword>
<feature type="non-terminal residue" evidence="3">
    <location>
        <position position="116"/>
    </location>
</feature>
<dbReference type="InterPro" id="IPR051055">
    <property type="entry name" value="PIF1_helicase"/>
</dbReference>
<keyword evidence="1" id="KW-0547">Nucleotide-binding</keyword>
<dbReference type="GO" id="GO:0043139">
    <property type="term" value="F:5'-3' DNA helicase activity"/>
    <property type="evidence" value="ECO:0007669"/>
    <property type="project" value="UniProtKB-EC"/>
</dbReference>
<dbReference type="STRING" id="1314777.A0A164M4W9"/>
<keyword evidence="1" id="KW-0378">Hydrolase</keyword>
<keyword evidence="1" id="KW-0227">DNA damage</keyword>
<dbReference type="Proteomes" id="UP000076722">
    <property type="component" value="Unassembled WGS sequence"/>
</dbReference>
<keyword evidence="4" id="KW-1185">Reference proteome</keyword>
<sequence length="116" mass="12905">MVSCRDMFNINQRLGKALNKSGEPFGGLSVIFAGDFAQLPPARGRSLFSAFAGLFFSEVPLQESAFGKSLWHQVTTVVILKQNMRSTSQTQEDRSFRIALENMRYAAATERDIALL</sequence>
<keyword evidence="1" id="KW-0234">DNA repair</keyword>
<comment type="cofactor">
    <cofactor evidence="1">
        <name>Mg(2+)</name>
        <dbReference type="ChEBI" id="CHEBI:18420"/>
    </cofactor>
</comment>
<dbReference type="GO" id="GO:0005524">
    <property type="term" value="F:ATP binding"/>
    <property type="evidence" value="ECO:0007669"/>
    <property type="project" value="UniProtKB-KW"/>
</dbReference>
<dbReference type="GO" id="GO:0006310">
    <property type="term" value="P:DNA recombination"/>
    <property type="evidence" value="ECO:0007669"/>
    <property type="project" value="UniProtKB-KW"/>
</dbReference>
<comment type="catalytic activity">
    <reaction evidence="1">
        <text>ATP + H2O = ADP + phosphate + H(+)</text>
        <dbReference type="Rhea" id="RHEA:13065"/>
        <dbReference type="ChEBI" id="CHEBI:15377"/>
        <dbReference type="ChEBI" id="CHEBI:15378"/>
        <dbReference type="ChEBI" id="CHEBI:30616"/>
        <dbReference type="ChEBI" id="CHEBI:43474"/>
        <dbReference type="ChEBI" id="CHEBI:456216"/>
        <dbReference type="EC" id="5.6.2.3"/>
    </reaction>
</comment>
<dbReference type="PANTHER" id="PTHR47642:SF5">
    <property type="entry name" value="ATP-DEPENDENT DNA HELICASE"/>
    <property type="match status" value="1"/>
</dbReference>
<dbReference type="PANTHER" id="PTHR47642">
    <property type="entry name" value="ATP-DEPENDENT DNA HELICASE"/>
    <property type="match status" value="1"/>
</dbReference>
<dbReference type="InterPro" id="IPR010285">
    <property type="entry name" value="DNA_helicase_pif1-like_DEAD"/>
</dbReference>
<reference evidence="3 4" key="1">
    <citation type="journal article" date="2016" name="Mol. Biol. Evol.">
        <title>Comparative Genomics of Early-Diverging Mushroom-Forming Fungi Provides Insights into the Origins of Lignocellulose Decay Capabilities.</title>
        <authorList>
            <person name="Nagy L.G."/>
            <person name="Riley R."/>
            <person name="Tritt A."/>
            <person name="Adam C."/>
            <person name="Daum C."/>
            <person name="Floudas D."/>
            <person name="Sun H."/>
            <person name="Yadav J.S."/>
            <person name="Pangilinan J."/>
            <person name="Larsson K.H."/>
            <person name="Matsuura K."/>
            <person name="Barry K."/>
            <person name="Labutti K."/>
            <person name="Kuo R."/>
            <person name="Ohm R.A."/>
            <person name="Bhattacharya S.S."/>
            <person name="Shirouzu T."/>
            <person name="Yoshinaga Y."/>
            <person name="Martin F.M."/>
            <person name="Grigoriev I.V."/>
            <person name="Hibbett D.S."/>
        </authorList>
    </citation>
    <scope>NUCLEOTIDE SEQUENCE [LARGE SCALE GENOMIC DNA]</scope>
    <source>
        <strain evidence="3 4">HHB9708</strain>
    </source>
</reference>
<accession>A0A164M4W9</accession>
<name>A0A164M4W9_9AGAM</name>
<dbReference type="EMBL" id="KV419523">
    <property type="protein sequence ID" value="KZS86365.1"/>
    <property type="molecule type" value="Genomic_DNA"/>
</dbReference>
<evidence type="ECO:0000259" key="2">
    <source>
        <dbReference type="Pfam" id="PF05970"/>
    </source>
</evidence>
<dbReference type="EC" id="5.6.2.3" evidence="1"/>
<evidence type="ECO:0000256" key="1">
    <source>
        <dbReference type="RuleBase" id="RU363044"/>
    </source>
</evidence>
<protein>
    <recommendedName>
        <fullName evidence="1">ATP-dependent DNA helicase</fullName>
        <ecNumber evidence="1">5.6.2.3</ecNumber>
    </recommendedName>
</protein>
<evidence type="ECO:0000313" key="4">
    <source>
        <dbReference type="Proteomes" id="UP000076722"/>
    </source>
</evidence>
<keyword evidence="1" id="KW-0067">ATP-binding</keyword>
<dbReference type="SUPFAM" id="SSF52540">
    <property type="entry name" value="P-loop containing nucleoside triphosphate hydrolases"/>
    <property type="match status" value="1"/>
</dbReference>
<dbReference type="GO" id="GO:0000723">
    <property type="term" value="P:telomere maintenance"/>
    <property type="evidence" value="ECO:0007669"/>
    <property type="project" value="InterPro"/>
</dbReference>
<dbReference type="GO" id="GO:0006281">
    <property type="term" value="P:DNA repair"/>
    <property type="evidence" value="ECO:0007669"/>
    <property type="project" value="UniProtKB-KW"/>
</dbReference>
<comment type="similarity">
    <text evidence="1">Belongs to the helicase family.</text>
</comment>
<dbReference type="OrthoDB" id="432234at2759"/>
<proteinExistence type="inferred from homology"/>
<dbReference type="GO" id="GO:0016887">
    <property type="term" value="F:ATP hydrolysis activity"/>
    <property type="evidence" value="ECO:0007669"/>
    <property type="project" value="RHEA"/>
</dbReference>
<keyword evidence="1" id="KW-0233">DNA recombination</keyword>